<feature type="transmembrane region" description="Helical" evidence="2">
    <location>
        <begin position="87"/>
        <end position="109"/>
    </location>
</feature>
<dbReference type="AlphaFoldDB" id="A0A5C3K9W8"/>
<keyword evidence="2" id="KW-0472">Membrane</keyword>
<dbReference type="Proteomes" id="UP000307440">
    <property type="component" value="Unassembled WGS sequence"/>
</dbReference>
<dbReference type="EMBL" id="ML210684">
    <property type="protein sequence ID" value="TFK16652.1"/>
    <property type="molecule type" value="Genomic_DNA"/>
</dbReference>
<organism evidence="3 4">
    <name type="scientific">Coprinopsis marcescibilis</name>
    <name type="common">Agaric fungus</name>
    <name type="synonym">Psathyrella marcescibilis</name>
    <dbReference type="NCBI Taxonomy" id="230819"/>
    <lineage>
        <taxon>Eukaryota</taxon>
        <taxon>Fungi</taxon>
        <taxon>Dikarya</taxon>
        <taxon>Basidiomycota</taxon>
        <taxon>Agaricomycotina</taxon>
        <taxon>Agaricomycetes</taxon>
        <taxon>Agaricomycetidae</taxon>
        <taxon>Agaricales</taxon>
        <taxon>Agaricineae</taxon>
        <taxon>Psathyrellaceae</taxon>
        <taxon>Coprinopsis</taxon>
    </lineage>
</organism>
<protein>
    <recommendedName>
        <fullName evidence="5">MARVEL domain-containing protein</fullName>
    </recommendedName>
</protein>
<reference evidence="3 4" key="1">
    <citation type="journal article" date="2019" name="Nat. Ecol. Evol.">
        <title>Megaphylogeny resolves global patterns of mushroom evolution.</title>
        <authorList>
            <person name="Varga T."/>
            <person name="Krizsan K."/>
            <person name="Foldi C."/>
            <person name="Dima B."/>
            <person name="Sanchez-Garcia M."/>
            <person name="Sanchez-Ramirez S."/>
            <person name="Szollosi G.J."/>
            <person name="Szarkandi J.G."/>
            <person name="Papp V."/>
            <person name="Albert L."/>
            <person name="Andreopoulos W."/>
            <person name="Angelini C."/>
            <person name="Antonin V."/>
            <person name="Barry K.W."/>
            <person name="Bougher N.L."/>
            <person name="Buchanan P."/>
            <person name="Buyck B."/>
            <person name="Bense V."/>
            <person name="Catcheside P."/>
            <person name="Chovatia M."/>
            <person name="Cooper J."/>
            <person name="Damon W."/>
            <person name="Desjardin D."/>
            <person name="Finy P."/>
            <person name="Geml J."/>
            <person name="Haridas S."/>
            <person name="Hughes K."/>
            <person name="Justo A."/>
            <person name="Karasinski D."/>
            <person name="Kautmanova I."/>
            <person name="Kiss B."/>
            <person name="Kocsube S."/>
            <person name="Kotiranta H."/>
            <person name="LaButti K.M."/>
            <person name="Lechner B.E."/>
            <person name="Liimatainen K."/>
            <person name="Lipzen A."/>
            <person name="Lukacs Z."/>
            <person name="Mihaltcheva S."/>
            <person name="Morgado L.N."/>
            <person name="Niskanen T."/>
            <person name="Noordeloos M.E."/>
            <person name="Ohm R.A."/>
            <person name="Ortiz-Santana B."/>
            <person name="Ovrebo C."/>
            <person name="Racz N."/>
            <person name="Riley R."/>
            <person name="Savchenko A."/>
            <person name="Shiryaev A."/>
            <person name="Soop K."/>
            <person name="Spirin V."/>
            <person name="Szebenyi C."/>
            <person name="Tomsovsky M."/>
            <person name="Tulloss R.E."/>
            <person name="Uehling J."/>
            <person name="Grigoriev I.V."/>
            <person name="Vagvolgyi C."/>
            <person name="Papp T."/>
            <person name="Martin F.M."/>
            <person name="Miettinen O."/>
            <person name="Hibbett D.S."/>
            <person name="Nagy L.G."/>
        </authorList>
    </citation>
    <scope>NUCLEOTIDE SEQUENCE [LARGE SCALE GENOMIC DNA]</scope>
    <source>
        <strain evidence="3 4">CBS 121175</strain>
    </source>
</reference>
<sequence length="213" mass="22432">MVQNLNVLLPKVRTIIFGAVVALSLLVIVVAAVAASRWGGIPVTYTGLSIATAVLSLLSLPPLWWLSVNRKGAFTSMVVVEYPWFCFLWILWIASAGSSASAATGLSFFSSSDAVYGSTAALAAFAFFGWFATLGYSIFLIVFVIKAQLASKSSEVWFASVNEFDWDGAVAGNGSGGIKGGIAPVTTAPQYPPQGQPMQYATQPQYTGSAAQV</sequence>
<proteinExistence type="predicted"/>
<name>A0A5C3K9W8_COPMA</name>
<keyword evidence="4" id="KW-1185">Reference proteome</keyword>
<feature type="transmembrane region" description="Helical" evidence="2">
    <location>
        <begin position="47"/>
        <end position="66"/>
    </location>
</feature>
<gene>
    <name evidence="3" type="ORF">FA15DRAFT_698707</name>
</gene>
<evidence type="ECO:0000313" key="3">
    <source>
        <dbReference type="EMBL" id="TFK16652.1"/>
    </source>
</evidence>
<dbReference type="OrthoDB" id="3364107at2759"/>
<evidence type="ECO:0000313" key="4">
    <source>
        <dbReference type="Proteomes" id="UP000307440"/>
    </source>
</evidence>
<evidence type="ECO:0000256" key="2">
    <source>
        <dbReference type="SAM" id="Phobius"/>
    </source>
</evidence>
<feature type="compositionally biased region" description="Polar residues" evidence="1">
    <location>
        <begin position="201"/>
        <end position="213"/>
    </location>
</feature>
<keyword evidence="2" id="KW-1133">Transmembrane helix</keyword>
<feature type="transmembrane region" description="Helical" evidence="2">
    <location>
        <begin position="12"/>
        <end position="35"/>
    </location>
</feature>
<feature type="transmembrane region" description="Helical" evidence="2">
    <location>
        <begin position="121"/>
        <end position="145"/>
    </location>
</feature>
<evidence type="ECO:0000256" key="1">
    <source>
        <dbReference type="SAM" id="MobiDB-lite"/>
    </source>
</evidence>
<accession>A0A5C3K9W8</accession>
<feature type="region of interest" description="Disordered" evidence="1">
    <location>
        <begin position="193"/>
        <end position="213"/>
    </location>
</feature>
<keyword evidence="2" id="KW-0812">Transmembrane</keyword>
<evidence type="ECO:0008006" key="5">
    <source>
        <dbReference type="Google" id="ProtNLM"/>
    </source>
</evidence>
<dbReference type="STRING" id="230819.A0A5C3K9W8"/>